<evidence type="ECO:0000313" key="1">
    <source>
        <dbReference type="EMBL" id="MEQ2553542.1"/>
    </source>
</evidence>
<gene>
    <name evidence="1" type="ORF">WMO37_00730</name>
</gene>
<dbReference type="EMBL" id="JBBMFS010000001">
    <property type="protein sequence ID" value="MEQ2553542.1"/>
    <property type="molecule type" value="Genomic_DNA"/>
</dbReference>
<organism evidence="1 2">
    <name type="scientific">Lachnospira intestinalis</name>
    <dbReference type="NCBI Taxonomy" id="3133158"/>
    <lineage>
        <taxon>Bacteria</taxon>
        <taxon>Bacillati</taxon>
        <taxon>Bacillota</taxon>
        <taxon>Clostridia</taxon>
        <taxon>Lachnospirales</taxon>
        <taxon>Lachnospiraceae</taxon>
        <taxon>Lachnospira</taxon>
    </lineage>
</organism>
<proteinExistence type="predicted"/>
<sequence>MAQLTYKAMKDNAALKNLPILTLDQRWYRLVPESVKTDEIRYWEKRVNELLKKQGQVNEDLIQVKKIRKGLFRGIVNHMNQNDEDPKKQKIMDESQRLIYEARDKISQLEDESDEVPKKLRIANMHLFYETVKMCYEKINRNNKDLERLEAWIEDTRIKLKKNLLVKQDKEDMNEQMYSYMHAILGPEIMSELDRLNENDE</sequence>
<accession>A0ABV1H1H0</accession>
<name>A0ABV1H1H0_9FIRM</name>
<protein>
    <submittedName>
        <fullName evidence="1">Uncharacterized protein</fullName>
    </submittedName>
</protein>
<evidence type="ECO:0000313" key="2">
    <source>
        <dbReference type="Proteomes" id="UP001546774"/>
    </source>
</evidence>
<comment type="caution">
    <text evidence="1">The sequence shown here is derived from an EMBL/GenBank/DDBJ whole genome shotgun (WGS) entry which is preliminary data.</text>
</comment>
<reference evidence="1" key="1">
    <citation type="submission" date="2024-03" db="EMBL/GenBank/DDBJ databases">
        <title>Human intestinal bacterial collection.</title>
        <authorList>
            <person name="Pauvert C."/>
            <person name="Hitch T.C.A."/>
            <person name="Clavel T."/>
        </authorList>
    </citation>
    <scope>NUCLEOTIDE SEQUENCE [LARGE SCALE GENOMIC DNA]</scope>
    <source>
        <strain evidence="1">CLA-AA-H89B</strain>
    </source>
</reference>
<keyword evidence="2" id="KW-1185">Reference proteome</keyword>
<dbReference type="Proteomes" id="UP001546774">
    <property type="component" value="Unassembled WGS sequence"/>
</dbReference>